<dbReference type="OMA" id="WIQILPV"/>
<evidence type="ECO:0000313" key="8">
    <source>
        <dbReference type="Proteomes" id="UP000228641"/>
    </source>
</evidence>
<dbReference type="Proteomes" id="UP000217431">
    <property type="component" value="Chromosome I"/>
</dbReference>
<sequence length="137" mass="15403">MSKFESSIKQIAYPQQSIYNMLSDLTNIERVKDKVPEDKLQGLTFDKDTISVNVPPVGAVSMRIIERDEPKTIKFASENSPMSFNFWIQILPVDETSSKMKLTIDADIPFFAKSMVSGPLQEGIEKIANALAMIPFE</sequence>
<dbReference type="STRING" id="28131.BWX40_01490"/>
<name>A0A0H5AYP2_PREIN</name>
<reference evidence="1 6" key="1">
    <citation type="submission" date="2015-07" db="EMBL/GenBank/DDBJ databases">
        <title>Complete genome sequence of Prevotella intermedia strain 17-2.</title>
        <authorList>
            <person name="Nambu T."/>
        </authorList>
    </citation>
    <scope>NUCLEOTIDE SEQUENCE [LARGE SCALE GENOMIC DNA]</scope>
    <source>
        <strain evidence="1 6">17-2</strain>
    </source>
</reference>
<evidence type="ECO:0000313" key="6">
    <source>
        <dbReference type="Proteomes" id="UP000067008"/>
    </source>
</evidence>
<evidence type="ECO:0000313" key="4">
    <source>
        <dbReference type="EMBL" id="PJF00667.1"/>
    </source>
</evidence>
<dbReference type="Proteomes" id="UP000229111">
    <property type="component" value="Unassembled WGS sequence"/>
</dbReference>
<evidence type="ECO:0000313" key="2">
    <source>
        <dbReference type="EMBL" id="BAU17846.1"/>
    </source>
</evidence>
<evidence type="ECO:0000313" key="5">
    <source>
        <dbReference type="EMBL" id="PJI20333.1"/>
    </source>
</evidence>
<dbReference type="AlphaFoldDB" id="A0A0H5AYP2"/>
<dbReference type="EMBL" id="PEKM01000003">
    <property type="protein sequence ID" value="PIK16919.1"/>
    <property type="molecule type" value="Genomic_DNA"/>
</dbReference>
<dbReference type="Proteomes" id="UP000067008">
    <property type="component" value="Chromosome 2"/>
</dbReference>
<gene>
    <name evidence="3" type="ORF">CTI16_12005</name>
    <name evidence="5" type="ORF">CTM53_05590</name>
    <name evidence="4" type="ORF">CUB97_05040</name>
    <name evidence="1" type="ORF">PI172_0173</name>
    <name evidence="2" type="ORF">PIOMA14_I_1338</name>
</gene>
<evidence type="ECO:0000313" key="3">
    <source>
        <dbReference type="EMBL" id="PIK16919.1"/>
    </source>
</evidence>
<dbReference type="EMBL" id="PENF01000001">
    <property type="protein sequence ID" value="PJI20333.1"/>
    <property type="molecule type" value="Genomic_DNA"/>
</dbReference>
<dbReference type="SUPFAM" id="SSF55961">
    <property type="entry name" value="Bet v1-like"/>
    <property type="match status" value="1"/>
</dbReference>
<accession>A0A0H5AYP2</accession>
<protein>
    <submittedName>
        <fullName evidence="4">Polyketide cyclase</fullName>
    </submittedName>
</protein>
<reference evidence="3 10" key="3">
    <citation type="submission" date="2017-11" db="EMBL/GenBank/DDBJ databases">
        <title>Genome sequencing of Prevotella intermedia KCOM 1101.</title>
        <authorList>
            <person name="Kook J.-K."/>
            <person name="Park S.-N."/>
            <person name="Lim Y.K."/>
        </authorList>
    </citation>
    <scope>NUCLEOTIDE SEQUENCE [LARGE SCALE GENOMIC DNA]</scope>
    <source>
        <strain evidence="3 10">KCOM 1101</strain>
    </source>
</reference>
<dbReference type="RefSeq" id="WP_014709202.1">
    <property type="nucleotide sequence ID" value="NZ_AP014597.1"/>
</dbReference>
<reference evidence="2 7" key="2">
    <citation type="journal article" date="2016" name="DNA Res.">
        <title>The complete genome sequencing of Prevotella intermedia strain OMA14 and a subsequent fine-scale, intra-species genomic comparison reveal an unusual amplification of conjugative and mobile transposons and identify a novel Prevotella-lineage-specific repeat.</title>
        <authorList>
            <person name="Naito M."/>
            <person name="Ogura Y."/>
            <person name="Itoh T."/>
            <person name="Shoji M."/>
            <person name="Okamoto M."/>
            <person name="Hayashi T."/>
            <person name="Nakayama K."/>
        </authorList>
    </citation>
    <scope>NUCLEOTIDE SEQUENCE [LARGE SCALE GENOMIC DNA]</scope>
    <source>
        <strain evidence="2 7">OMA14</strain>
    </source>
</reference>
<dbReference type="EMBL" id="PGGD01000001">
    <property type="protein sequence ID" value="PJF00667.1"/>
    <property type="molecule type" value="Genomic_DNA"/>
</dbReference>
<reference evidence="4 8" key="4">
    <citation type="submission" date="2017-11" db="EMBL/GenBank/DDBJ databases">
        <title>Genome sequencing of Prevotella intermedia KCOM 1779.</title>
        <authorList>
            <person name="Kook J.-K."/>
            <person name="Park S.-N."/>
            <person name="Lim Y.K."/>
        </authorList>
    </citation>
    <scope>NUCLEOTIDE SEQUENCE [LARGE SCALE GENOMIC DNA]</scope>
    <source>
        <strain evidence="4 8">KCOM 1779</strain>
    </source>
</reference>
<evidence type="ECO:0000313" key="10">
    <source>
        <dbReference type="Proteomes" id="UP000229111"/>
    </source>
</evidence>
<dbReference type="PATRIC" id="fig|28131.4.peg.822"/>
<dbReference type="EMBL" id="AP014925">
    <property type="protein sequence ID" value="BAR94901.1"/>
    <property type="molecule type" value="Genomic_DNA"/>
</dbReference>
<proteinExistence type="predicted"/>
<organism evidence="4 8">
    <name type="scientific">Prevotella intermedia</name>
    <dbReference type="NCBI Taxonomy" id="28131"/>
    <lineage>
        <taxon>Bacteria</taxon>
        <taxon>Pseudomonadati</taxon>
        <taxon>Bacteroidota</taxon>
        <taxon>Bacteroidia</taxon>
        <taxon>Bacteroidales</taxon>
        <taxon>Prevotellaceae</taxon>
        <taxon>Prevotella</taxon>
    </lineage>
</organism>
<evidence type="ECO:0000313" key="1">
    <source>
        <dbReference type="EMBL" id="BAR94901.1"/>
    </source>
</evidence>
<dbReference type="EMBL" id="AP014597">
    <property type="protein sequence ID" value="BAU17846.1"/>
    <property type="molecule type" value="Genomic_DNA"/>
</dbReference>
<dbReference type="Proteomes" id="UP000229102">
    <property type="component" value="Unassembled WGS sequence"/>
</dbReference>
<reference evidence="5 9" key="5">
    <citation type="submission" date="2017-11" db="EMBL/GenBank/DDBJ databases">
        <title>Genome sequencing of Prevotella intermedia KCOM 2698.</title>
        <authorList>
            <person name="Kook J.-K."/>
            <person name="Park S.-N."/>
            <person name="Lim Y.K."/>
        </authorList>
    </citation>
    <scope>NUCLEOTIDE SEQUENCE [LARGE SCALE GENOMIC DNA]</scope>
    <source>
        <strain evidence="5 9">KCOM 2698</strain>
    </source>
</reference>
<evidence type="ECO:0000313" key="9">
    <source>
        <dbReference type="Proteomes" id="UP000229102"/>
    </source>
</evidence>
<evidence type="ECO:0000313" key="7">
    <source>
        <dbReference type="Proteomes" id="UP000217431"/>
    </source>
</evidence>
<dbReference type="Proteomes" id="UP000228641">
    <property type="component" value="Unassembled WGS sequence"/>
</dbReference>